<keyword evidence="1" id="KW-1133">Transmembrane helix</keyword>
<evidence type="ECO:0000313" key="3">
    <source>
        <dbReference type="Proteomes" id="UP001620273"/>
    </source>
</evidence>
<keyword evidence="1" id="KW-0812">Transmembrane</keyword>
<accession>A0ABW8KLX0</accession>
<protein>
    <submittedName>
        <fullName evidence="2">Uncharacterized protein</fullName>
    </submittedName>
</protein>
<keyword evidence="3" id="KW-1185">Reference proteome</keyword>
<feature type="transmembrane region" description="Helical" evidence="1">
    <location>
        <begin position="12"/>
        <end position="33"/>
    </location>
</feature>
<gene>
    <name evidence="2" type="ORF">OCH74_01525</name>
</gene>
<dbReference type="Proteomes" id="UP001620273">
    <property type="component" value="Unassembled WGS sequence"/>
</dbReference>
<dbReference type="EMBL" id="JAOQBW010000001">
    <property type="protein sequence ID" value="MFK3575555.1"/>
    <property type="molecule type" value="Genomic_DNA"/>
</dbReference>
<organism evidence="2 3">
    <name type="scientific">Bifidobacterium thermacidophilum</name>
    <dbReference type="NCBI Taxonomy" id="246618"/>
    <lineage>
        <taxon>Bacteria</taxon>
        <taxon>Bacillati</taxon>
        <taxon>Actinomycetota</taxon>
        <taxon>Actinomycetes</taxon>
        <taxon>Bifidobacteriales</taxon>
        <taxon>Bifidobacteriaceae</taxon>
        <taxon>Bifidobacterium</taxon>
    </lineage>
</organism>
<sequence>MMDDKERFTRALVILAAILPTFALIAVECMLLPALGWFWILLIVILAGAAGYSLFTIVRILIHGRRR</sequence>
<name>A0ABW8KLX0_9BIFI</name>
<evidence type="ECO:0000256" key="1">
    <source>
        <dbReference type="SAM" id="Phobius"/>
    </source>
</evidence>
<feature type="transmembrane region" description="Helical" evidence="1">
    <location>
        <begin position="39"/>
        <end position="62"/>
    </location>
</feature>
<evidence type="ECO:0000313" key="2">
    <source>
        <dbReference type="EMBL" id="MFK3575555.1"/>
    </source>
</evidence>
<keyword evidence="1" id="KW-0472">Membrane</keyword>
<comment type="caution">
    <text evidence="2">The sequence shown here is derived from an EMBL/GenBank/DDBJ whole genome shotgun (WGS) entry which is preliminary data.</text>
</comment>
<dbReference type="RefSeq" id="WP_404439765.1">
    <property type="nucleotide sequence ID" value="NZ_JAOQBW010000001.1"/>
</dbReference>
<reference evidence="2 3" key="1">
    <citation type="submission" date="2022-09" db="EMBL/GenBank/DDBJ databases">
        <title>Genome sequencing of four strains from tibetan pig.</title>
        <authorList>
            <person name="Feng J."/>
        </authorList>
    </citation>
    <scope>NUCLEOTIDE SEQUENCE [LARGE SCALE GENOMIC DNA]</scope>
    <source>
        <strain evidence="2 3">11-1-1</strain>
    </source>
</reference>
<proteinExistence type="predicted"/>